<gene>
    <name evidence="8" type="ORF">CJP74_07410</name>
</gene>
<dbReference type="GO" id="GO:0006099">
    <property type="term" value="P:tricarboxylic acid cycle"/>
    <property type="evidence" value="ECO:0007669"/>
    <property type="project" value="TreeGrafter"/>
</dbReference>
<evidence type="ECO:0000259" key="7">
    <source>
        <dbReference type="SMART" id="SM00861"/>
    </source>
</evidence>
<evidence type="ECO:0000256" key="6">
    <source>
        <dbReference type="ARBA" id="ARBA00023052"/>
    </source>
</evidence>
<name>A0A3A1Y2G9_9GAMM</name>
<dbReference type="AlphaFoldDB" id="A0A3A1Y2G9"/>
<comment type="function">
    <text evidence="2">E1 component of the 2-oxoglutarate dehydrogenase (OGDH) complex which catalyzes the decarboxylation of 2-oxoglutarate, the first step in the conversion of 2-oxoglutarate to succinyl-CoA and CO(2).</text>
</comment>
<dbReference type="GO" id="GO:0045252">
    <property type="term" value="C:oxoglutarate dehydrogenase complex"/>
    <property type="evidence" value="ECO:0007669"/>
    <property type="project" value="TreeGrafter"/>
</dbReference>
<evidence type="ECO:0000256" key="1">
    <source>
        <dbReference type="ARBA" id="ARBA00001964"/>
    </source>
</evidence>
<comment type="similarity">
    <text evidence="3">Belongs to the alpha-ketoglutarate dehydrogenase family.</text>
</comment>
<evidence type="ECO:0000256" key="4">
    <source>
        <dbReference type="ARBA" id="ARBA00012280"/>
    </source>
</evidence>
<dbReference type="EC" id="1.2.4.2" evidence="4"/>
<evidence type="ECO:0000313" key="8">
    <source>
        <dbReference type="EMBL" id="RIY31408.1"/>
    </source>
</evidence>
<organism evidence="8 9">
    <name type="scientific">Psittacicella melopsittaci</name>
    <dbReference type="NCBI Taxonomy" id="2028576"/>
    <lineage>
        <taxon>Bacteria</taxon>
        <taxon>Pseudomonadati</taxon>
        <taxon>Pseudomonadota</taxon>
        <taxon>Gammaproteobacteria</taxon>
        <taxon>Pasteurellales</taxon>
        <taxon>Psittacicellaceae</taxon>
        <taxon>Psittacicella</taxon>
    </lineage>
</organism>
<dbReference type="Gene3D" id="1.10.287.1150">
    <property type="entry name" value="TPP helical domain"/>
    <property type="match status" value="1"/>
</dbReference>
<comment type="cofactor">
    <cofactor evidence="1">
        <name>thiamine diphosphate</name>
        <dbReference type="ChEBI" id="CHEBI:58937"/>
    </cofactor>
</comment>
<dbReference type="PANTHER" id="PTHR23152:SF4">
    <property type="entry name" value="2-OXOADIPATE DEHYDROGENASE COMPLEX COMPONENT E1"/>
    <property type="match status" value="1"/>
</dbReference>
<dbReference type="InterPro" id="IPR001017">
    <property type="entry name" value="DH_E1"/>
</dbReference>
<dbReference type="Pfam" id="PF16870">
    <property type="entry name" value="OxoGdeHyase_C"/>
    <property type="match status" value="1"/>
</dbReference>
<reference evidence="8 9" key="1">
    <citation type="submission" date="2017-08" db="EMBL/GenBank/DDBJ databases">
        <title>Reclassification of Bisgaard taxon 37 and 44.</title>
        <authorList>
            <person name="Christensen H."/>
        </authorList>
    </citation>
    <scope>NUCLEOTIDE SEQUENCE [LARGE SCALE GENOMIC DNA]</scope>
    <source>
        <strain evidence="8 9">B96_4</strain>
    </source>
</reference>
<dbReference type="InterPro" id="IPR029061">
    <property type="entry name" value="THDP-binding"/>
</dbReference>
<dbReference type="GO" id="GO:0030976">
    <property type="term" value="F:thiamine pyrophosphate binding"/>
    <property type="evidence" value="ECO:0007669"/>
    <property type="project" value="InterPro"/>
</dbReference>
<dbReference type="InterPro" id="IPR032106">
    <property type="entry name" value="2-oxogl_dehyd_N"/>
</dbReference>
<dbReference type="Pfam" id="PF00676">
    <property type="entry name" value="E1_dh"/>
    <property type="match status" value="1"/>
</dbReference>
<feature type="domain" description="Transketolase-like pyrimidine-binding" evidence="7">
    <location>
        <begin position="626"/>
        <end position="820"/>
    </location>
</feature>
<dbReference type="GO" id="GO:0005829">
    <property type="term" value="C:cytosol"/>
    <property type="evidence" value="ECO:0007669"/>
    <property type="project" value="TreeGrafter"/>
</dbReference>
<proteinExistence type="inferred from homology"/>
<dbReference type="NCBIfam" id="NF006914">
    <property type="entry name" value="PRK09404.1"/>
    <property type="match status" value="1"/>
</dbReference>
<comment type="caution">
    <text evidence="8">The sequence shown here is derived from an EMBL/GenBank/DDBJ whole genome shotgun (WGS) entry which is preliminary data.</text>
</comment>
<sequence>MSLVIFFNKTYFSLNRKKAMWRKSLEEWLSTTSLSGFNQLYIEQLYEQYASDPSSVDANWAQLFHDLEESSQVTKSRYYVNTSGHENISCANLIETYRNYGHLIAQIDPLNLWKRNQSTPFNLIDFNLHPEQDVTLLVPFAGQKKYKVLDLYVKLRYIYASTIGYEFSHISNLATKEWLTKAIELYEHENTYVDKIRMLNRLVRAEQFEIVLNNKYPGAKRFSLEGTESLVVLLDNLFNLSGDNNLRDIIVGMAHRGRLNVLANHFGMQMQEIYDLFAGKHELDSSFAGDVKYHYGRSAIFTKTSQASSTRNKLVENKYVNYLNAHLMYNPSHLEFVSSVVMGAARAKISAYNKEEKLDEYTNRGDFGVSKGTDYVLPIYIHGDSAVAGQGIVQETLNMSNTRGYSVGGGIHIVLNNQIGFTTNNLKDVRSSTYASDIAKAIDAPIFHVNAEDLDAISKVAYLAFKYRQRYKKDVFIDLVGYRRQGHNEADDPTVTQPKLYQLIKEKELISSIYAKSLEQQGVIEADYLDSIRKKYYKEYNSATETLEINNLKFSKNEDYQKGFHKHTKLVHKDDFKLTEYARLSNRELKDLGKELCYVPDSFELSNTVARMYNLRNESLDTDAKLQWGQVELLAYATLMQQGKNIRLSGEDVGRGTFFHRAAVLCSFNKTNDYIPLLKLAKDYNTKFEIWDSTLTECGVLGFEYGYSISEPNSLVIWEAQFGDFANGAQPIIDQFIVSGETKWNQVSGLTLLLPHGYEGQGAEHSSGRVERFLQLCADNNMRVVIPTEAKNMYHLLVNQGLSEYKKPLVVFTPKSLLRLDNASASINDITSSKFETVIYDSKKPSDKIEKLIITSGRIRYDVEQKLKELDKSEIYHLHLEQLYPFPEKEIKKVIDKMKNLTLVEIVQDEPENQGYWNFALPYIINLIKDRIGKVHIGYNGRKASATTATGYPKTSKEELEQILAKLDSLNNFFI</sequence>
<dbReference type="GO" id="GO:0004591">
    <property type="term" value="F:oxoglutarate dehydrogenase (succinyl-transferring) activity"/>
    <property type="evidence" value="ECO:0007669"/>
    <property type="project" value="UniProtKB-EC"/>
</dbReference>
<dbReference type="Pfam" id="PF02779">
    <property type="entry name" value="Transket_pyr"/>
    <property type="match status" value="1"/>
</dbReference>
<evidence type="ECO:0000256" key="2">
    <source>
        <dbReference type="ARBA" id="ARBA00003906"/>
    </source>
</evidence>
<dbReference type="InterPro" id="IPR031717">
    <property type="entry name" value="ODO-1/KGD_C"/>
</dbReference>
<dbReference type="InterPro" id="IPR011603">
    <property type="entry name" value="2oxoglutarate_DH_E1"/>
</dbReference>
<dbReference type="SMART" id="SM00861">
    <property type="entry name" value="Transket_pyr"/>
    <property type="match status" value="1"/>
</dbReference>
<dbReference type="Gene3D" id="3.40.50.11610">
    <property type="entry name" value="Multifunctional 2-oxoglutarate metabolism enzyme, C-terminal domain"/>
    <property type="match status" value="1"/>
</dbReference>
<dbReference type="SUPFAM" id="SSF52518">
    <property type="entry name" value="Thiamin diphosphate-binding fold (THDP-binding)"/>
    <property type="match status" value="2"/>
</dbReference>
<dbReference type="Proteomes" id="UP000266258">
    <property type="component" value="Unassembled WGS sequence"/>
</dbReference>
<evidence type="ECO:0000256" key="5">
    <source>
        <dbReference type="ARBA" id="ARBA00023002"/>
    </source>
</evidence>
<keyword evidence="6" id="KW-0786">Thiamine pyrophosphate</keyword>
<dbReference type="Gene3D" id="3.40.50.12470">
    <property type="match status" value="1"/>
</dbReference>
<dbReference type="EMBL" id="NRJH01000069">
    <property type="protein sequence ID" value="RIY31408.1"/>
    <property type="molecule type" value="Genomic_DNA"/>
</dbReference>
<keyword evidence="9" id="KW-1185">Reference proteome</keyword>
<dbReference type="PIRSF" id="PIRSF000157">
    <property type="entry name" value="Oxoglu_dh_E1"/>
    <property type="match status" value="1"/>
</dbReference>
<dbReference type="Pfam" id="PF16078">
    <property type="entry name" value="2-oxogl_dehyd_N"/>
    <property type="match status" value="1"/>
</dbReference>
<dbReference type="NCBIfam" id="TIGR00239">
    <property type="entry name" value="2oxo_dh_E1"/>
    <property type="match status" value="1"/>
</dbReference>
<keyword evidence="5" id="KW-0560">Oxidoreductase</keyword>
<dbReference type="OrthoDB" id="9759785at2"/>
<dbReference type="PANTHER" id="PTHR23152">
    <property type="entry name" value="2-OXOGLUTARATE DEHYDROGENASE"/>
    <property type="match status" value="1"/>
</dbReference>
<dbReference type="Gene3D" id="3.40.50.970">
    <property type="match status" value="1"/>
</dbReference>
<evidence type="ECO:0000256" key="3">
    <source>
        <dbReference type="ARBA" id="ARBA00006936"/>
    </source>
</evidence>
<protein>
    <recommendedName>
        <fullName evidence="4">oxoglutarate dehydrogenase (succinyl-transferring)</fullName>
        <ecNumber evidence="4">1.2.4.2</ecNumber>
    </recommendedName>
</protein>
<evidence type="ECO:0000313" key="9">
    <source>
        <dbReference type="Proteomes" id="UP000266258"/>
    </source>
</evidence>
<dbReference type="InterPro" id="IPR005475">
    <property type="entry name" value="Transketolase-like_Pyr-bd"/>
</dbReference>
<dbReference type="InterPro" id="IPR042179">
    <property type="entry name" value="KGD_C_sf"/>
</dbReference>
<accession>A0A3A1Y2G9</accession>
<dbReference type="NCBIfam" id="NF008907">
    <property type="entry name" value="PRK12270.1"/>
    <property type="match status" value="1"/>
</dbReference>